<name>A0A172T5H6_FERPE</name>
<dbReference type="EMBL" id="CP011393">
    <property type="protein sequence ID" value="ANE42093.1"/>
    <property type="molecule type" value="Genomic_DNA"/>
</dbReference>
<feature type="transmembrane region" description="Helical" evidence="1">
    <location>
        <begin position="151"/>
        <end position="175"/>
    </location>
</feature>
<feature type="transmembrane region" description="Helical" evidence="1">
    <location>
        <begin position="113"/>
        <end position="131"/>
    </location>
</feature>
<dbReference type="PATRIC" id="fig|93466.3.peg.1938"/>
<organism evidence="2 3">
    <name type="scientific">Fervidobacterium pennivorans</name>
    <dbReference type="NCBI Taxonomy" id="93466"/>
    <lineage>
        <taxon>Bacteria</taxon>
        <taxon>Thermotogati</taxon>
        <taxon>Thermotogota</taxon>
        <taxon>Thermotogae</taxon>
        <taxon>Thermotogales</taxon>
        <taxon>Fervidobacteriaceae</taxon>
        <taxon>Fervidobacterium</taxon>
    </lineage>
</organism>
<evidence type="ECO:0000256" key="1">
    <source>
        <dbReference type="SAM" id="Phobius"/>
    </source>
</evidence>
<reference evidence="2 3" key="1">
    <citation type="submission" date="2014-08" db="EMBL/GenBank/DDBJ databases">
        <title>Fervidobacterium pennivorans DYC genome.</title>
        <authorList>
            <person name="Wushke S."/>
        </authorList>
    </citation>
    <scope>NUCLEOTIDE SEQUENCE [LARGE SCALE GENOMIC DNA]</scope>
    <source>
        <strain evidence="2 3">DYC</strain>
    </source>
</reference>
<evidence type="ECO:0000313" key="2">
    <source>
        <dbReference type="EMBL" id="ANE42093.1"/>
    </source>
</evidence>
<evidence type="ECO:0008006" key="4">
    <source>
        <dbReference type="Google" id="ProtNLM"/>
    </source>
</evidence>
<feature type="transmembrane region" description="Helical" evidence="1">
    <location>
        <begin position="56"/>
        <end position="75"/>
    </location>
</feature>
<dbReference type="KEGG" id="fng:JM64_09315"/>
<dbReference type="Proteomes" id="UP000077096">
    <property type="component" value="Chromosome"/>
</dbReference>
<gene>
    <name evidence="2" type="ORF">JM64_09315</name>
</gene>
<dbReference type="AlphaFoldDB" id="A0A172T5H6"/>
<feature type="transmembrane region" description="Helical" evidence="1">
    <location>
        <begin position="187"/>
        <end position="206"/>
    </location>
</feature>
<feature type="transmembrane region" description="Helical" evidence="1">
    <location>
        <begin position="32"/>
        <end position="49"/>
    </location>
</feature>
<keyword evidence="1" id="KW-0812">Transmembrane</keyword>
<sequence>MIHLFLAHFVADHGFTDNAKIRYYKGYKLFEHIIWSIFALLAFTFDTLLKSSKGTTVLLIMIVIHVAGDVIRTKIHDSKMKLHVLELSELLIALILNFLVADLFAYSFISKEFAIYLLGMAVVTMAVTYVFKNFYPGDENYNDLDGISERLAFYVFFLGKSYWLAFLSLALGFLYKLWKRERINIHTWWISPLSAIVITIIWKFLIF</sequence>
<proteinExistence type="predicted"/>
<evidence type="ECO:0000313" key="3">
    <source>
        <dbReference type="Proteomes" id="UP000077096"/>
    </source>
</evidence>
<dbReference type="OrthoDB" id="48428at2"/>
<accession>A0A172T5H6</accession>
<protein>
    <recommendedName>
        <fullName evidence="4">DUF3307 domain-containing protein</fullName>
    </recommendedName>
</protein>
<keyword evidence="1" id="KW-0472">Membrane</keyword>
<feature type="transmembrane region" description="Helical" evidence="1">
    <location>
        <begin position="87"/>
        <end position="106"/>
    </location>
</feature>
<keyword evidence="1" id="KW-1133">Transmembrane helix</keyword>